<sequence>MDPTNFSSSPRTADERVVGEELFRGLFVDSAEEAPSPHQTLRQVPPTLRLALQKCTVTDSPVSRGLIILTFCQAPRRRPYLRIEGGAVLYAATFPALLVSTREVSTNSIYGDLPPALPSASTSYGNTAPPSLPIFYLDHFPELLIFKTTVLSSCKTIIYVSVQLLATCAGPALGDPTTPKDHARSRKERAATSKTSPMKSFMAEPLCVRPRQKATKPRLARPSRMDRRHLGDAPSQQHEDADPAPRTSSSSTSSDHNDNDLHDISSPSVNLAPRAAQRFHPRRAITEPMGSKGALDGGHVRFSDELQRDSRRSFDPPSSHPNSNRPGLYTIPSRGDLEGHIQDEPSSSRPRRGSDHSSAQPSDSDLKYPVYRPEPTKRTKWRVAQESVSDQLRKAYNVYIVQGLLRQKPLPPSADGRHIPLDMSRERSDLLIDERTKKSYASNFIRSSRYTIWSFLPKQLLFQFSKMGNFYFLVVGIIQAIPGLSTTGQWTTIAPLAVFVSLSMAKEGYDDYRRYLLAKTENLSRAWVLGERSKKATARMKRHKDGEVAEYSADGWTEIEWQDLKVGDVVRLQRDDDIPADIVLLYASGPNGTAYIETMALDGETNLKAKRASPVLAERCQTLQGIESCQATIVSEDPNLDLYRYDGRVTVNGETLPLSLDNVIYRGSTVRNTTEAIGIVVNTGEECKIRMNAHKHVRTKAPAMQRVLNRIVVWLIVVLLGLSSGLTLGHYLWRDPAESSWYFMGERIKMRKIFIAFILMFNTLIPLSLYISLEIIKIIQFYMMGDVEMYDPVTNTPMVANTTTILEDLGQVNYVFSDKTGTLTENVMRFRKMSVAGTAWLHDMDIERDEHAKQKLIDMARKKRKGKGKDKNREKTTSDHDNYSSSTPVQGRPSISTYGRGRSTSRAPQAELELKTEDLLDYLRRKPDTVFSKKAKQFLLCIALCHTCLPETKEDGEIEYQAASPDELALVEAARDLGYLLIDRPAQSVILQIPEADGTIKRETYQVLDVIEFSSQRKRMSIIMRMPDGRVCVYCKGADNVILPRLKLSGLATQKASDVNRRASIRRSVEREKAQQRLSTSGTPRSSFAIGRTSMSDRRSMMNQRISGDMLRRSSAVTDDADAWTSRRGSADILSPMSAHEIWSSPRHSMAMSANEDEVDDFIDESVALNEGTVLERCFTHINEFASEGLRTLLYGYRYISEDDYNTWKRIYHDATTSLDNRQEKIEAAGELIEDKFELAGATAIEDRLQEGVPETIEKLRRAEIKVWMLTGDKRETAINIGHSAGLCKPFSEVFILDATMGNLQESILSTLGEVARGMAPHAVVVVDGQTLGIIEGDEDLSFLFFDLVVRVDSVICCRASPSQKATLVKRIRRQVPHSLTLAIGDGANDIGMIQASHVGIGISGREGLQAARISDYAIAQFRFLQRLLFVHGRWNYLRTGRYILATFWKEIVFFLPQAYFQRYTGYTGTSLYENWSLTVFNTFFTSLAVILLGGLEKDLQAKTLLEFPELYTFGHKNRAFNIKLYIGWTFLGLIESLIIFWVTWAVYNSLPFDQDTSLYAMGSVPFTVAVVFINIKLLVLEMENKNIIILAGFLISVGGWFLWNIILSAAFRPILRIYQLRHAFIHNFGRTLSFWTTILLALATVICLELIVDAIRRVYWPRDVDIMQRLERKGFNADDSAEGMEGGHGETSGTVLEVISSKTKSIFGHTEERPSNLDGAPRPSHSTTRPSFHQARQSRRSRDESAARSFTPPAEEANIADPELSSELTKKPRLSVATRWLGSSKNTPVNGPIELQSTGQSSRP</sequence>
<feature type="transmembrane region" description="Helical" evidence="19">
    <location>
        <begin position="711"/>
        <end position="733"/>
    </location>
</feature>
<dbReference type="GO" id="GO:0140326">
    <property type="term" value="F:ATPase-coupled intramembrane lipid transporter activity"/>
    <property type="evidence" value="ECO:0007669"/>
    <property type="project" value="UniProtKB-EC"/>
</dbReference>
<dbReference type="Pfam" id="PF00702">
    <property type="entry name" value="Hydrolase"/>
    <property type="match status" value="1"/>
</dbReference>
<dbReference type="InterPro" id="IPR059000">
    <property type="entry name" value="ATPase_P-type_domA"/>
</dbReference>
<dbReference type="InterPro" id="IPR044492">
    <property type="entry name" value="P_typ_ATPase_HD_dom"/>
</dbReference>
<comment type="catalytic activity">
    <reaction evidence="14">
        <text>a 1,2-diacyl-sn-glycero-3-phosphoethanolamine(out) + ATP + H2O = a 1,2-diacyl-sn-glycero-3-phosphoethanolamine(in) + ADP + phosphate + H(+)</text>
        <dbReference type="Rhea" id="RHEA:66132"/>
        <dbReference type="ChEBI" id="CHEBI:15377"/>
        <dbReference type="ChEBI" id="CHEBI:15378"/>
        <dbReference type="ChEBI" id="CHEBI:30616"/>
        <dbReference type="ChEBI" id="CHEBI:43474"/>
        <dbReference type="ChEBI" id="CHEBI:64612"/>
        <dbReference type="ChEBI" id="CHEBI:456216"/>
    </reaction>
    <physiologicalReaction direction="left-to-right" evidence="14">
        <dbReference type="Rhea" id="RHEA:66133"/>
    </physiologicalReaction>
</comment>
<feature type="transmembrane region" description="Helical" evidence="19">
    <location>
        <begin position="1633"/>
        <end position="1653"/>
    </location>
</feature>
<keyword evidence="11 19" id="KW-1133">Transmembrane helix</keyword>
<keyword evidence="5 19" id="KW-0812">Transmembrane</keyword>
<dbReference type="SFLD" id="SFLDG00002">
    <property type="entry name" value="C1.7:_P-type_atpase_like"/>
    <property type="match status" value="1"/>
</dbReference>
<keyword evidence="10" id="KW-1278">Translocase</keyword>
<keyword evidence="9 17" id="KW-0460">Magnesium</keyword>
<dbReference type="NCBIfam" id="TIGR01652">
    <property type="entry name" value="ATPase-Plipid"/>
    <property type="match status" value="2"/>
</dbReference>
<feature type="region of interest" description="Disordered" evidence="18">
    <location>
        <begin position="857"/>
        <end position="910"/>
    </location>
</feature>
<dbReference type="FunFam" id="3.40.1110.10:FF:000090">
    <property type="entry name" value="Phospholipid-transporting ATPase"/>
    <property type="match status" value="1"/>
</dbReference>
<feature type="binding site" evidence="16">
    <location>
        <position position="1365"/>
    </location>
    <ligand>
        <name>ATP</name>
        <dbReference type="ChEBI" id="CHEBI:30616"/>
    </ligand>
</feature>
<evidence type="ECO:0000256" key="3">
    <source>
        <dbReference type="ARBA" id="ARBA00008109"/>
    </source>
</evidence>
<feature type="binding site" evidence="16">
    <location>
        <position position="967"/>
    </location>
    <ligand>
        <name>ATP</name>
        <dbReference type="ChEBI" id="CHEBI:30616"/>
    </ligand>
</feature>
<dbReference type="GeneID" id="73341666"/>
<dbReference type="Proteomes" id="UP000830671">
    <property type="component" value="Chromosome 4"/>
</dbReference>
<dbReference type="KEGG" id="clup:CLUP02_07662"/>
<dbReference type="SFLD" id="SFLDF00027">
    <property type="entry name" value="p-type_atpase"/>
    <property type="match status" value="1"/>
</dbReference>
<dbReference type="GO" id="GO:0005524">
    <property type="term" value="F:ATP binding"/>
    <property type="evidence" value="ECO:0007669"/>
    <property type="project" value="UniProtKB-KW"/>
</dbReference>
<dbReference type="GO" id="GO:0045332">
    <property type="term" value="P:phospholipid translocation"/>
    <property type="evidence" value="ECO:0007669"/>
    <property type="project" value="TreeGrafter"/>
</dbReference>
<evidence type="ECO:0000259" key="22">
    <source>
        <dbReference type="Pfam" id="PF16212"/>
    </source>
</evidence>
<feature type="active site" description="4-aspartylphosphate intermediate" evidence="15">
    <location>
        <position position="818"/>
    </location>
</feature>
<dbReference type="Gene3D" id="3.40.1110.10">
    <property type="entry name" value="Calcium-transporting ATPase, cytoplasmic domain N"/>
    <property type="match status" value="2"/>
</dbReference>
<reference evidence="23" key="1">
    <citation type="journal article" date="2021" name="Mol. Plant Microbe Interact.">
        <title>Complete Genome Sequence of the Plant-Pathogenic Fungus Colletotrichum lupini.</title>
        <authorList>
            <person name="Baroncelli R."/>
            <person name="Pensec F."/>
            <person name="Da Lio D."/>
            <person name="Boufleur T."/>
            <person name="Vicente I."/>
            <person name="Sarrocco S."/>
            <person name="Picot A."/>
            <person name="Baraldi E."/>
            <person name="Sukno S."/>
            <person name="Thon M."/>
            <person name="Le Floch G."/>
        </authorList>
    </citation>
    <scope>NUCLEOTIDE SEQUENCE</scope>
    <source>
        <strain evidence="23">IMI 504893</strain>
    </source>
</reference>
<dbReference type="InterPro" id="IPR032631">
    <property type="entry name" value="P-type_ATPase_N"/>
</dbReference>
<comment type="similarity">
    <text evidence="3">Belongs to the cation transport ATPase (P-type) (TC 3.A.3) family. Type IV subfamily.</text>
</comment>
<dbReference type="RefSeq" id="XP_049143799.1">
    <property type="nucleotide sequence ID" value="XM_049286656.1"/>
</dbReference>
<keyword evidence="12 19" id="KW-0472">Membrane</keyword>
<feature type="compositionally biased region" description="Polar residues" evidence="18">
    <location>
        <begin position="1782"/>
        <end position="1805"/>
    </location>
</feature>
<comment type="cofactor">
    <cofactor evidence="17">
        <name>Mg(2+)</name>
        <dbReference type="ChEBI" id="CHEBI:18420"/>
    </cofactor>
</comment>
<keyword evidence="8 16" id="KW-0067">ATP-binding</keyword>
<dbReference type="GO" id="GO:0032456">
    <property type="term" value="P:endocytic recycling"/>
    <property type="evidence" value="ECO:0007669"/>
    <property type="project" value="TreeGrafter"/>
</dbReference>
<evidence type="ECO:0000256" key="6">
    <source>
        <dbReference type="ARBA" id="ARBA00022723"/>
    </source>
</evidence>
<dbReference type="InterPro" id="IPR018303">
    <property type="entry name" value="ATPase_P-typ_P_site"/>
</dbReference>
<dbReference type="GO" id="GO:0005886">
    <property type="term" value="C:plasma membrane"/>
    <property type="evidence" value="ECO:0007669"/>
    <property type="project" value="TreeGrafter"/>
</dbReference>
<dbReference type="NCBIfam" id="TIGR01494">
    <property type="entry name" value="ATPase_P-type"/>
    <property type="match status" value="2"/>
</dbReference>
<feature type="domain" description="P-type ATPase N-terminal" evidence="21">
    <location>
        <begin position="435"/>
        <end position="493"/>
    </location>
</feature>
<evidence type="ECO:0000256" key="9">
    <source>
        <dbReference type="ARBA" id="ARBA00022842"/>
    </source>
</evidence>
<gene>
    <name evidence="23" type="ORF">CLUP02_07662</name>
</gene>
<dbReference type="EC" id="7.6.2.1" evidence="4"/>
<evidence type="ECO:0000259" key="20">
    <source>
        <dbReference type="Pfam" id="PF00122"/>
    </source>
</evidence>
<dbReference type="GO" id="GO:0016887">
    <property type="term" value="F:ATP hydrolysis activity"/>
    <property type="evidence" value="ECO:0007669"/>
    <property type="project" value="InterPro"/>
</dbReference>
<dbReference type="InterPro" id="IPR023299">
    <property type="entry name" value="ATPase_P-typ_cyto_dom_N"/>
</dbReference>
<dbReference type="Gene3D" id="3.40.50.1000">
    <property type="entry name" value="HAD superfamily/HAD-like"/>
    <property type="match status" value="1"/>
</dbReference>
<keyword evidence="24" id="KW-1185">Reference proteome</keyword>
<evidence type="ECO:0000313" key="23">
    <source>
        <dbReference type="EMBL" id="UQC82176.1"/>
    </source>
</evidence>
<dbReference type="InterPro" id="IPR023298">
    <property type="entry name" value="ATPase_P-typ_TM_dom_sf"/>
</dbReference>
<feature type="transmembrane region" description="Helical" evidence="19">
    <location>
        <begin position="1560"/>
        <end position="1581"/>
    </location>
</feature>
<feature type="domain" description="P-type ATPase C-terminal" evidence="22">
    <location>
        <begin position="1412"/>
        <end position="1662"/>
    </location>
</feature>
<evidence type="ECO:0000256" key="13">
    <source>
        <dbReference type="ARBA" id="ARBA00034036"/>
    </source>
</evidence>
<feature type="binding site" evidence="16">
    <location>
        <position position="1013"/>
    </location>
    <ligand>
        <name>ATP</name>
        <dbReference type="ChEBI" id="CHEBI:30616"/>
    </ligand>
</feature>
<feature type="domain" description="P-type ATPase A" evidence="20">
    <location>
        <begin position="548"/>
        <end position="686"/>
    </location>
</feature>
<feature type="binding site" evidence="16">
    <location>
        <position position="1273"/>
    </location>
    <ligand>
        <name>ATP</name>
        <dbReference type="ChEBI" id="CHEBI:30616"/>
    </ligand>
</feature>
<feature type="transmembrane region" description="Helical" evidence="19">
    <location>
        <begin position="1526"/>
        <end position="1548"/>
    </location>
</feature>
<feature type="region of interest" description="Disordered" evidence="18">
    <location>
        <begin position="171"/>
        <end position="272"/>
    </location>
</feature>
<feature type="compositionally biased region" description="Low complexity" evidence="18">
    <location>
        <begin position="244"/>
        <end position="254"/>
    </location>
</feature>
<dbReference type="InterPro" id="IPR023214">
    <property type="entry name" value="HAD_sf"/>
</dbReference>
<dbReference type="GO" id="GO:0000287">
    <property type="term" value="F:magnesium ion binding"/>
    <property type="evidence" value="ECO:0007669"/>
    <property type="project" value="InterPro"/>
</dbReference>
<dbReference type="InterPro" id="IPR008250">
    <property type="entry name" value="ATPase_P-typ_transduc_dom_A_sf"/>
</dbReference>
<dbReference type="SUPFAM" id="SSF81665">
    <property type="entry name" value="Calcium ATPase, transmembrane domain M"/>
    <property type="match status" value="1"/>
</dbReference>
<dbReference type="InterPro" id="IPR032630">
    <property type="entry name" value="P_typ_ATPase_c"/>
</dbReference>
<feature type="transmembrane region" description="Helical" evidence="19">
    <location>
        <begin position="753"/>
        <end position="773"/>
    </location>
</feature>
<dbReference type="PANTHER" id="PTHR24092:SF174">
    <property type="entry name" value="PHOSPHOLIPID-TRANSPORTING ATPASE DNF3-RELATED"/>
    <property type="match status" value="1"/>
</dbReference>
<evidence type="ECO:0000256" key="8">
    <source>
        <dbReference type="ARBA" id="ARBA00022840"/>
    </source>
</evidence>
<dbReference type="GO" id="GO:0005802">
    <property type="term" value="C:trans-Golgi network"/>
    <property type="evidence" value="ECO:0007669"/>
    <property type="project" value="TreeGrafter"/>
</dbReference>
<evidence type="ECO:0000256" key="5">
    <source>
        <dbReference type="ARBA" id="ARBA00022692"/>
    </source>
</evidence>
<feature type="compositionally biased region" description="Basic and acidic residues" evidence="18">
    <location>
        <begin position="869"/>
        <end position="882"/>
    </location>
</feature>
<protein>
    <recommendedName>
        <fullName evidence="4">P-type phospholipid transporter</fullName>
        <ecNumber evidence="4">7.6.2.1</ecNumber>
    </recommendedName>
</protein>
<dbReference type="PROSITE" id="PS00154">
    <property type="entry name" value="ATPASE_E1_E2"/>
    <property type="match status" value="1"/>
</dbReference>
<evidence type="ECO:0000256" key="19">
    <source>
        <dbReference type="SAM" id="Phobius"/>
    </source>
</evidence>
<evidence type="ECO:0000313" key="24">
    <source>
        <dbReference type="Proteomes" id="UP000830671"/>
    </source>
</evidence>
<comment type="catalytic activity">
    <reaction evidence="13">
        <text>ATP + H2O + phospholipidSide 1 = ADP + phosphate + phospholipidSide 2.</text>
        <dbReference type="EC" id="7.6.2.1"/>
    </reaction>
</comment>
<evidence type="ECO:0000256" key="14">
    <source>
        <dbReference type="ARBA" id="ARBA00049128"/>
    </source>
</evidence>
<organism evidence="23 24">
    <name type="scientific">Colletotrichum lupini</name>
    <dbReference type="NCBI Taxonomy" id="145971"/>
    <lineage>
        <taxon>Eukaryota</taxon>
        <taxon>Fungi</taxon>
        <taxon>Dikarya</taxon>
        <taxon>Ascomycota</taxon>
        <taxon>Pezizomycotina</taxon>
        <taxon>Sordariomycetes</taxon>
        <taxon>Hypocreomycetidae</taxon>
        <taxon>Glomerellales</taxon>
        <taxon>Glomerellaceae</taxon>
        <taxon>Colletotrichum</taxon>
        <taxon>Colletotrichum acutatum species complex</taxon>
    </lineage>
</organism>
<feature type="binding site" evidence="16">
    <location>
        <position position="819"/>
    </location>
    <ligand>
        <name>ATP</name>
        <dbReference type="ChEBI" id="CHEBI:30616"/>
    </ligand>
</feature>
<evidence type="ECO:0000256" key="16">
    <source>
        <dbReference type="PIRSR" id="PIRSR606539-2"/>
    </source>
</evidence>
<dbReference type="SUPFAM" id="SSF81660">
    <property type="entry name" value="Metal cation-transporting ATPase, ATP-binding domain N"/>
    <property type="match status" value="1"/>
</dbReference>
<name>A0A9Q8WGA1_9PEZI</name>
<proteinExistence type="inferred from homology"/>
<evidence type="ECO:0000256" key="17">
    <source>
        <dbReference type="PIRSR" id="PIRSR606539-3"/>
    </source>
</evidence>
<dbReference type="Pfam" id="PF00122">
    <property type="entry name" value="E1-E2_ATPase"/>
    <property type="match status" value="1"/>
</dbReference>
<dbReference type="GO" id="GO:0006892">
    <property type="term" value="P:post-Golgi vesicle-mediated transport"/>
    <property type="evidence" value="ECO:0007669"/>
    <property type="project" value="TreeGrafter"/>
</dbReference>
<feature type="binding site" evidence="16">
    <location>
        <position position="818"/>
    </location>
    <ligand>
        <name>ATP</name>
        <dbReference type="ChEBI" id="CHEBI:30616"/>
    </ligand>
</feature>
<evidence type="ECO:0000256" key="12">
    <source>
        <dbReference type="ARBA" id="ARBA00023136"/>
    </source>
</evidence>
<evidence type="ECO:0000256" key="10">
    <source>
        <dbReference type="ARBA" id="ARBA00022967"/>
    </source>
</evidence>
<evidence type="ECO:0000256" key="7">
    <source>
        <dbReference type="ARBA" id="ARBA00022741"/>
    </source>
</evidence>
<evidence type="ECO:0000259" key="21">
    <source>
        <dbReference type="Pfam" id="PF16209"/>
    </source>
</evidence>
<accession>A0A9Q8WGA1</accession>
<evidence type="ECO:0000256" key="4">
    <source>
        <dbReference type="ARBA" id="ARBA00012189"/>
    </source>
</evidence>
<evidence type="ECO:0000256" key="11">
    <source>
        <dbReference type="ARBA" id="ARBA00022989"/>
    </source>
</evidence>
<feature type="compositionally biased region" description="Basic residues" evidence="18">
    <location>
        <begin position="210"/>
        <end position="221"/>
    </location>
</feature>
<feature type="binding site" evidence="16">
    <location>
        <position position="1271"/>
    </location>
    <ligand>
        <name>ATP</name>
        <dbReference type="ChEBI" id="CHEBI:30616"/>
    </ligand>
</feature>
<dbReference type="InterPro" id="IPR001757">
    <property type="entry name" value="P_typ_ATPase"/>
</dbReference>
<evidence type="ECO:0000256" key="1">
    <source>
        <dbReference type="ARBA" id="ARBA00004141"/>
    </source>
</evidence>
<evidence type="ECO:0000256" key="18">
    <source>
        <dbReference type="SAM" id="MobiDB-lite"/>
    </source>
</evidence>
<dbReference type="PANTHER" id="PTHR24092">
    <property type="entry name" value="PROBABLE PHOSPHOLIPID-TRANSPORTING ATPASE"/>
    <property type="match status" value="1"/>
</dbReference>
<feature type="region of interest" description="Disordered" evidence="18">
    <location>
        <begin position="1708"/>
        <end position="1805"/>
    </location>
</feature>
<comment type="subcellular location">
    <subcellularLocation>
        <location evidence="2">Endomembrane system</location>
    </subcellularLocation>
    <subcellularLocation>
        <location evidence="1">Membrane</location>
        <topology evidence="1">Multi-pass membrane protein</topology>
    </subcellularLocation>
</comment>
<feature type="binding site" evidence="16">
    <location>
        <position position="1036"/>
    </location>
    <ligand>
        <name>ATP</name>
        <dbReference type="ChEBI" id="CHEBI:30616"/>
    </ligand>
</feature>
<feature type="binding site" evidence="17">
    <location>
        <position position="1386"/>
    </location>
    <ligand>
        <name>Mg(2+)</name>
        <dbReference type="ChEBI" id="CHEBI:18420"/>
    </ligand>
</feature>
<feature type="compositionally biased region" description="Basic and acidic residues" evidence="18">
    <location>
        <begin position="223"/>
        <end position="243"/>
    </location>
</feature>
<evidence type="ECO:0000256" key="15">
    <source>
        <dbReference type="PIRSR" id="PIRSR606539-1"/>
    </source>
</evidence>
<feature type="region of interest" description="Disordered" evidence="18">
    <location>
        <begin position="1061"/>
        <end position="1094"/>
    </location>
</feature>
<dbReference type="SUPFAM" id="SSF81653">
    <property type="entry name" value="Calcium ATPase, transduction domain A"/>
    <property type="match status" value="1"/>
</dbReference>
<feature type="region of interest" description="Disordered" evidence="18">
    <location>
        <begin position="306"/>
        <end position="372"/>
    </location>
</feature>
<feature type="binding site" evidence="16">
    <location>
        <position position="1191"/>
    </location>
    <ligand>
        <name>ATP</name>
        <dbReference type="ChEBI" id="CHEBI:30616"/>
    </ligand>
</feature>
<feature type="binding site" evidence="17">
    <location>
        <position position="818"/>
    </location>
    <ligand>
        <name>Mg(2+)</name>
        <dbReference type="ChEBI" id="CHEBI:18420"/>
    </ligand>
</feature>
<feature type="compositionally biased region" description="Polar residues" evidence="18">
    <location>
        <begin position="1076"/>
        <end position="1086"/>
    </location>
</feature>
<keyword evidence="7 16" id="KW-0547">Nucleotide-binding</keyword>
<dbReference type="Pfam" id="PF16212">
    <property type="entry name" value="PhoLip_ATPase_C"/>
    <property type="match status" value="1"/>
</dbReference>
<feature type="binding site" evidence="16">
    <location>
        <position position="1389"/>
    </location>
    <ligand>
        <name>ATP</name>
        <dbReference type="ChEBI" id="CHEBI:30616"/>
    </ligand>
</feature>
<feature type="binding site" evidence="16">
    <location>
        <position position="1359"/>
    </location>
    <ligand>
        <name>ATP</name>
        <dbReference type="ChEBI" id="CHEBI:30616"/>
    </ligand>
</feature>
<feature type="compositionally biased region" description="Polar residues" evidence="18">
    <location>
        <begin position="883"/>
        <end position="907"/>
    </location>
</feature>
<dbReference type="FunFam" id="3.40.50.1000:FF:000172">
    <property type="entry name" value="Phospholipid-transporting ATPase"/>
    <property type="match status" value="1"/>
</dbReference>
<dbReference type="PRINTS" id="PR00119">
    <property type="entry name" value="CATATPASE"/>
</dbReference>
<feature type="binding site" evidence="16">
    <location>
        <position position="820"/>
    </location>
    <ligand>
        <name>ATP</name>
        <dbReference type="ChEBI" id="CHEBI:30616"/>
    </ligand>
</feature>
<dbReference type="SFLD" id="SFLDS00003">
    <property type="entry name" value="Haloacid_Dehalogenase"/>
    <property type="match status" value="1"/>
</dbReference>
<feature type="binding site" evidence="16">
    <location>
        <position position="1272"/>
    </location>
    <ligand>
        <name>ATP</name>
        <dbReference type="ChEBI" id="CHEBI:30616"/>
    </ligand>
</feature>
<dbReference type="Pfam" id="PF16209">
    <property type="entry name" value="PhoLip_ATPase_N"/>
    <property type="match status" value="1"/>
</dbReference>
<feature type="transmembrane region" description="Helical" evidence="19">
    <location>
        <begin position="1588"/>
        <end position="1613"/>
    </location>
</feature>
<dbReference type="InterPro" id="IPR006539">
    <property type="entry name" value="P-type_ATPase_IV"/>
</dbReference>
<dbReference type="Gene3D" id="2.70.150.10">
    <property type="entry name" value="Calcium-transporting ATPase, cytoplasmic transduction domain A"/>
    <property type="match status" value="1"/>
</dbReference>
<dbReference type="Pfam" id="PF13246">
    <property type="entry name" value="Cation_ATPase"/>
    <property type="match status" value="1"/>
</dbReference>
<evidence type="ECO:0000256" key="2">
    <source>
        <dbReference type="ARBA" id="ARBA00004308"/>
    </source>
</evidence>
<feature type="binding site" evidence="16">
    <location>
        <position position="1390"/>
    </location>
    <ligand>
        <name>ATP</name>
        <dbReference type="ChEBI" id="CHEBI:30616"/>
    </ligand>
</feature>
<feature type="binding site" evidence="17">
    <location>
        <position position="820"/>
    </location>
    <ligand>
        <name>Mg(2+)</name>
        <dbReference type="ChEBI" id="CHEBI:18420"/>
    </ligand>
</feature>
<dbReference type="EMBL" id="CP019476">
    <property type="protein sequence ID" value="UQC82176.1"/>
    <property type="molecule type" value="Genomic_DNA"/>
</dbReference>
<feature type="binding site" evidence="17">
    <location>
        <position position="1390"/>
    </location>
    <ligand>
        <name>Mg(2+)</name>
        <dbReference type="ChEBI" id="CHEBI:18420"/>
    </ligand>
</feature>
<dbReference type="SUPFAM" id="SSF56784">
    <property type="entry name" value="HAD-like"/>
    <property type="match status" value="1"/>
</dbReference>
<feature type="transmembrane region" description="Helical" evidence="19">
    <location>
        <begin position="1476"/>
        <end position="1496"/>
    </location>
</feature>
<dbReference type="InterPro" id="IPR036412">
    <property type="entry name" value="HAD-like_sf"/>
</dbReference>
<keyword evidence="6 17" id="KW-0479">Metal-binding</keyword>